<dbReference type="SUPFAM" id="SSF50475">
    <property type="entry name" value="FMN-binding split barrel"/>
    <property type="match status" value="1"/>
</dbReference>
<dbReference type="Pfam" id="PF12900">
    <property type="entry name" value="Pyridox_ox_2"/>
    <property type="match status" value="1"/>
</dbReference>
<name>A0A1H4MIC5_TSUTY</name>
<dbReference type="KEGG" id="tsm:ASU32_03305"/>
<dbReference type="STRING" id="57704.SAMN04489793_0878"/>
<dbReference type="EMBL" id="FNSA01000003">
    <property type="protein sequence ID" value="SEB82841.1"/>
    <property type="molecule type" value="Genomic_DNA"/>
</dbReference>
<dbReference type="RefSeq" id="WP_068523788.1">
    <property type="nucleotide sequence ID" value="NZ_CP019066.1"/>
</dbReference>
<dbReference type="Proteomes" id="UP000182241">
    <property type="component" value="Unassembled WGS sequence"/>
</dbReference>
<gene>
    <name evidence="1" type="ORF">SAMN04489793_0878</name>
</gene>
<accession>A0A1H4MIC5</accession>
<dbReference type="InterPro" id="IPR024747">
    <property type="entry name" value="Pyridox_Oxase-rel"/>
</dbReference>
<keyword evidence="2" id="KW-1185">Reference proteome</keyword>
<dbReference type="Gene3D" id="2.30.110.10">
    <property type="entry name" value="Electron Transport, Fmn-binding Protein, Chain A"/>
    <property type="match status" value="1"/>
</dbReference>
<dbReference type="GeneID" id="300995534"/>
<evidence type="ECO:0000313" key="2">
    <source>
        <dbReference type="Proteomes" id="UP000182241"/>
    </source>
</evidence>
<organism evidence="1 2">
    <name type="scientific">Tsukamurella tyrosinosolvens</name>
    <dbReference type="NCBI Taxonomy" id="57704"/>
    <lineage>
        <taxon>Bacteria</taxon>
        <taxon>Bacillati</taxon>
        <taxon>Actinomycetota</taxon>
        <taxon>Actinomycetes</taxon>
        <taxon>Mycobacteriales</taxon>
        <taxon>Tsukamurellaceae</taxon>
        <taxon>Tsukamurella</taxon>
    </lineage>
</organism>
<sequence>MERFTAGTTVLDRAEATELLGRKDVGRVVIALGGDAEIFPVNYVLGEGCNILFRTGPGSKLASAVVAHEVAFEVDEVGGDQAWSVIVRGPARVRTDSSALSVTDALSLRPFIDDGKYEVVEVLAERVSARGFGRTWS</sequence>
<dbReference type="AlphaFoldDB" id="A0A1H4MIC5"/>
<evidence type="ECO:0000313" key="1">
    <source>
        <dbReference type="EMBL" id="SEB82841.1"/>
    </source>
</evidence>
<dbReference type="OrthoDB" id="7062584at2"/>
<protein>
    <submittedName>
        <fullName evidence="1">Pyridoxamine 5'-phosphate oxidase</fullName>
    </submittedName>
</protein>
<reference evidence="2" key="1">
    <citation type="submission" date="2016-10" db="EMBL/GenBank/DDBJ databases">
        <authorList>
            <person name="Varghese N."/>
            <person name="Submissions S."/>
        </authorList>
    </citation>
    <scope>NUCLEOTIDE SEQUENCE [LARGE SCALE GENOMIC DNA]</scope>
    <source>
        <strain evidence="2">DSM 44234</strain>
    </source>
</reference>
<proteinExistence type="predicted"/>
<dbReference type="InterPro" id="IPR012349">
    <property type="entry name" value="Split_barrel_FMN-bd"/>
</dbReference>